<evidence type="ECO:0000256" key="4">
    <source>
        <dbReference type="ARBA" id="ARBA00009868"/>
    </source>
</evidence>
<reference evidence="17" key="2">
    <citation type="submission" date="2020-07" db="EMBL/GenBank/DDBJ databases">
        <authorList>
            <person name="Lood C."/>
            <person name="Girard L."/>
        </authorList>
    </citation>
    <scope>NUCLEOTIDE SEQUENCE</scope>
    <source>
        <strain evidence="17">SWRI10</strain>
    </source>
</reference>
<proteinExistence type="inferred from homology"/>
<evidence type="ECO:0000313" key="17">
    <source>
        <dbReference type="EMBL" id="MBC3443242.1"/>
    </source>
</evidence>
<dbReference type="PANTHER" id="PTHR47114:SF2">
    <property type="entry name" value="OLIGODENDROCYTE-MYELIN GLYCOPROTEIN"/>
    <property type="match status" value="1"/>
</dbReference>
<evidence type="ECO:0000256" key="12">
    <source>
        <dbReference type="ARBA" id="ARBA00023026"/>
    </source>
</evidence>
<evidence type="ECO:0000256" key="14">
    <source>
        <dbReference type="PROSITE-ProRule" id="PRU01398"/>
    </source>
</evidence>
<evidence type="ECO:0000256" key="15">
    <source>
        <dbReference type="SAM" id="MobiDB-lite"/>
    </source>
</evidence>
<gene>
    <name evidence="18" type="ORF">HU737_005900</name>
    <name evidence="17" type="ORF">HU737_21325</name>
</gene>
<organism evidence="17">
    <name type="scientific">Pseudomonas urmiensis</name>
    <dbReference type="NCBI Taxonomy" id="2745493"/>
    <lineage>
        <taxon>Bacteria</taxon>
        <taxon>Pseudomonadati</taxon>
        <taxon>Pseudomonadota</taxon>
        <taxon>Gammaproteobacteria</taxon>
        <taxon>Pseudomonadales</taxon>
        <taxon>Pseudomonadaceae</taxon>
        <taxon>Pseudomonas</taxon>
    </lineage>
</organism>
<feature type="active site" description="Glycyl thioester intermediate" evidence="14">
    <location>
        <position position="1315"/>
    </location>
</feature>
<dbReference type="EMBL" id="JABWRE020000001">
    <property type="protein sequence ID" value="MBV4535509.1"/>
    <property type="molecule type" value="Genomic_DNA"/>
</dbReference>
<feature type="domain" description="NEL" evidence="16">
    <location>
        <begin position="1228"/>
        <end position="1516"/>
    </location>
</feature>
<keyword evidence="10 14" id="KW-0833">Ubl conjugation pathway</keyword>
<evidence type="ECO:0000256" key="9">
    <source>
        <dbReference type="ARBA" id="ARBA00022737"/>
    </source>
</evidence>
<dbReference type="Pfam" id="PF14496">
    <property type="entry name" value="NEL"/>
    <property type="match status" value="1"/>
</dbReference>
<dbReference type="InterPro" id="IPR051071">
    <property type="entry name" value="LRR-bact_E3_ubiq_ligases"/>
</dbReference>
<keyword evidence="9" id="KW-0677">Repeat</keyword>
<dbReference type="InterPro" id="IPR001611">
    <property type="entry name" value="Leu-rich_rpt"/>
</dbReference>
<dbReference type="Gene3D" id="3.80.10.10">
    <property type="entry name" value="Ribonuclease Inhibitor"/>
    <property type="match status" value="1"/>
</dbReference>
<keyword evidence="12" id="KW-0843">Virulence</keyword>
<comment type="caution">
    <text evidence="17">The sequence shown here is derived from an EMBL/GenBank/DDBJ whole genome shotgun (WGS) entry which is preliminary data.</text>
</comment>
<evidence type="ECO:0000256" key="3">
    <source>
        <dbReference type="ARBA" id="ARBA00004613"/>
    </source>
</evidence>
<keyword evidence="13 14" id="KW-1035">Host cytoplasm</keyword>
<dbReference type="GO" id="GO:0005576">
    <property type="term" value="C:extracellular region"/>
    <property type="evidence" value="ECO:0007669"/>
    <property type="project" value="UniProtKB-SubCell"/>
</dbReference>
<protein>
    <recommendedName>
        <fullName evidence="5">RING-type E3 ubiquitin transferase</fullName>
        <ecNumber evidence="5">2.3.2.27</ecNumber>
    </recommendedName>
</protein>
<dbReference type="Proteomes" id="UP000599879">
    <property type="component" value="Unassembled WGS sequence"/>
</dbReference>
<keyword evidence="8 14" id="KW-0808">Transferase</keyword>
<dbReference type="EMBL" id="JABWRE010000021">
    <property type="protein sequence ID" value="MBC3443242.1"/>
    <property type="molecule type" value="Genomic_DNA"/>
</dbReference>
<dbReference type="EC" id="2.3.2.27" evidence="5"/>
<comment type="catalytic activity">
    <reaction evidence="1">
        <text>S-ubiquitinyl-[E2 ubiquitin-conjugating enzyme]-L-cysteine + [acceptor protein]-L-lysine = [E2 ubiquitin-conjugating enzyme]-L-cysteine + N(6)-ubiquitinyl-[acceptor protein]-L-lysine.</text>
        <dbReference type="EC" id="2.3.2.27"/>
    </reaction>
</comment>
<dbReference type="GO" id="GO:0061630">
    <property type="term" value="F:ubiquitin protein ligase activity"/>
    <property type="evidence" value="ECO:0007669"/>
    <property type="project" value="UniProtKB-EC"/>
</dbReference>
<comment type="subcellular location">
    <subcellularLocation>
        <location evidence="2">Host cytoplasm</location>
    </subcellularLocation>
    <subcellularLocation>
        <location evidence="3">Secreted</location>
    </subcellularLocation>
</comment>
<keyword evidence="11 14" id="KW-0832">Ubl conjugation</keyword>
<keyword evidence="6 14" id="KW-0964">Secreted</keyword>
<comment type="PTM">
    <text evidence="14">Ubiquitinated in the presence of host E1 ubiquitin-activating enzyme, E2 ubiquitin-conjugating enzyme and ubiquitin.</text>
</comment>
<name>A0A923JWG4_9PSED</name>
<feature type="compositionally biased region" description="Polar residues" evidence="15">
    <location>
        <begin position="1"/>
        <end position="14"/>
    </location>
</feature>
<evidence type="ECO:0000256" key="2">
    <source>
        <dbReference type="ARBA" id="ARBA00004192"/>
    </source>
</evidence>
<evidence type="ECO:0000256" key="6">
    <source>
        <dbReference type="ARBA" id="ARBA00022525"/>
    </source>
</evidence>
<dbReference type="Gene3D" id="1.20.58.360">
    <property type="entry name" value="Shigella T3SS effector IpaH defines"/>
    <property type="match status" value="1"/>
</dbReference>
<sequence>MGAGQVSQANTAKATASADDPRLETLRNTAAAFQDSIIGKRLPAWLLKVPVDQMNVLGEALSKSLEFRQQLARMLARIDNIDDFVASALQTALDERHAPGYNVRRLRFLQGRREPVINAQPVGSHLTKVVYEDKPLLEVAMRNFTAEQAQADGQPRGNRLLISRQGLRPAPTAIEFAALCRELDLGEHYQRHLSAVLNPSDNPKGVESLLVGAYRYAMAVDAYQARFMGILSDSELQLVLGMSLEGKTGRLAGNLVVAKQLRLIGCMLEQIVVLEVIDQGPLLNTTRQILLYIPGDPYGAWSTFSSLTRMARALGQRLRSNAYLQFFRRFVRLRDSQAFFSVIIPAYADLPVWASFDLQEYLQPYPVPLFNSLARARIRQIKDDAALIATPVAQLDREIQRGHDQRLAAEGWTLVNVAGLFVPQIGIVLLAVTVWELLGEVYHGIETWREGDTSEALEHLHNVAVDLATIAATAVGVAAVRRQWNRSVWVDNLVPARLEDGSTKLWQQDLVPFRSATVPSGTAVDAEGIQHLDGQSWVEIDEQTYPVIRGPANRTWQLRSIDGHGPELQGNGAGAWRLWSEQPAEWDDRFHLFRRLGRNFSGLDDEQIDQVLICNGLEADHLRAMHVSDQPALAGLLDSVLRCRLDARIRRLVSRLRSGEKVEDITVLQHAQRLAGAAGLADQALAELAWSERRKLFRDLYNAMQATHSPSSSALCRVFPSLHRGAADELLEAASSNDLRRLLESGRIPLRLAEAARASSLAIRTVRGYEAFYLDTPQTADLARIALGMLKHLAGSAQGVRWRLFEGNALGPLLLTTGEGKQVVDLAHVNGRFLRLGAKGLADGEAGEFFEVMVGARTAQQWASMGIGEPFSHNLRVLLARQAVQRREEVAQLFTRVQRSGTFRPPQRLADGRLGYLMGGCTPSGLCGRDRSMPAMLRELFPTFTDEQVIAWVENVLQSGRRPEIVMASLRAELADLNGCLDDWVMEGDVELAAERVFVRRTLLNGWRRRTAAPYDTSQPNANFHMMLYGAKPEGLPQLPARVSFGHISNLALLHMDLEEIPTSFLLAFSRLRVLDLGDNHLTRLPQPLLQMQQLRSLVLTNNQIVLDRAQATVLASCEELEYIDLSHNPLGRTFTLSGMSRLRWLNLRATRISQVPSALTDRPMMYYADLRDNRITHLPEQFYQAPLLVRRRIRLAGNSFGATEVLRLQMALTAPLEPVDADAAGEQSINARELWGDAVGPGYRGSMVSRWDAIEQRPESERFFRVLRQLLQSADFHRRPRPVALRVLALLQLMTDNPVLCDELFSVANDEWGCQDGATWCLSNLELKVLVWSARNNTEGNSESALLDLGKRLWRLDEVDRLAVQDIVARAGNPDESEVGLAYRLGLRERLNLPVEVGDMSFRPIAGVDETRLEQAYVQVLEAETQERLARSLVERDFWQAHLERTRADEFSRMDEPFHERLEALFDDQALSDQDKKLQSDAIRDEQLAARRGLMLEVTIRALEEGPADPPIHVR</sequence>
<accession>A0A923JWG4</accession>
<evidence type="ECO:0000256" key="11">
    <source>
        <dbReference type="ARBA" id="ARBA00022843"/>
    </source>
</evidence>
<evidence type="ECO:0000256" key="8">
    <source>
        <dbReference type="ARBA" id="ARBA00022679"/>
    </source>
</evidence>
<evidence type="ECO:0000256" key="10">
    <source>
        <dbReference type="ARBA" id="ARBA00022786"/>
    </source>
</evidence>
<dbReference type="InterPro" id="IPR029487">
    <property type="entry name" value="NEL_dom"/>
</dbReference>
<evidence type="ECO:0000259" key="16">
    <source>
        <dbReference type="PROSITE" id="PS52053"/>
    </source>
</evidence>
<keyword evidence="7" id="KW-0433">Leucine-rich repeat</keyword>
<evidence type="ECO:0000256" key="13">
    <source>
        <dbReference type="ARBA" id="ARBA00023200"/>
    </source>
</evidence>
<dbReference type="InterPro" id="IPR032675">
    <property type="entry name" value="LRR_dom_sf"/>
</dbReference>
<reference evidence="17" key="1">
    <citation type="journal article" date="2020" name="Microorganisms">
        <title>Reliable Identification of Environmental Pseudomonas Isolates Using the rpoD Gene.</title>
        <authorList>
            <consortium name="The Broad Institute Genome Sequencing Platform"/>
            <person name="Girard L."/>
            <person name="Lood C."/>
            <person name="Rokni-Zadeh H."/>
            <person name="van Noort V."/>
            <person name="Lavigne R."/>
            <person name="De Mot R."/>
        </authorList>
    </citation>
    <scope>NUCLEOTIDE SEQUENCE</scope>
    <source>
        <strain evidence="17">SWRI10</strain>
    </source>
</reference>
<dbReference type="RefSeq" id="WP_186556742.1">
    <property type="nucleotide sequence ID" value="NZ_JABWRE020000001.1"/>
</dbReference>
<dbReference type="SUPFAM" id="SSF52058">
    <property type="entry name" value="L domain-like"/>
    <property type="match status" value="1"/>
</dbReference>
<dbReference type="GO" id="GO:0030430">
    <property type="term" value="C:host cell cytoplasm"/>
    <property type="evidence" value="ECO:0007669"/>
    <property type="project" value="UniProtKB-SubCell"/>
</dbReference>
<feature type="region of interest" description="Disordered" evidence="15">
    <location>
        <begin position="1"/>
        <end position="20"/>
    </location>
</feature>
<dbReference type="PROSITE" id="PS51450">
    <property type="entry name" value="LRR"/>
    <property type="match status" value="1"/>
</dbReference>
<dbReference type="PANTHER" id="PTHR47114">
    <property type="match status" value="1"/>
</dbReference>
<dbReference type="GO" id="GO:0016567">
    <property type="term" value="P:protein ubiquitination"/>
    <property type="evidence" value="ECO:0007669"/>
    <property type="project" value="InterPro"/>
</dbReference>
<evidence type="ECO:0000256" key="5">
    <source>
        <dbReference type="ARBA" id="ARBA00012483"/>
    </source>
</evidence>
<dbReference type="Pfam" id="PF20178">
    <property type="entry name" value="ToxA_N"/>
    <property type="match status" value="1"/>
</dbReference>
<evidence type="ECO:0000256" key="7">
    <source>
        <dbReference type="ARBA" id="ARBA00022614"/>
    </source>
</evidence>
<reference evidence="18" key="3">
    <citation type="submission" date="2021-06" db="EMBL/GenBank/DDBJ databases">
        <title>Updating the genus Pseudomonas: Description of 43 new species and partition of the Pseudomonas putida group.</title>
        <authorList>
            <person name="Girard L."/>
            <person name="Lood C."/>
            <person name="Vandamme P."/>
            <person name="Rokni-Zadeh H."/>
            <person name="Van Noort V."/>
            <person name="Hofte M."/>
            <person name="Lavigne R."/>
            <person name="De Mot R."/>
        </authorList>
    </citation>
    <scope>NUCLEOTIDE SEQUENCE</scope>
    <source>
        <strain evidence="18">SWRI10</strain>
    </source>
</reference>
<evidence type="ECO:0000256" key="1">
    <source>
        <dbReference type="ARBA" id="ARBA00000900"/>
    </source>
</evidence>
<comment type="similarity">
    <text evidence="4 14">Belongs to the LRR-containing bacterial E3 ligase family.</text>
</comment>
<dbReference type="InterPro" id="IPR046673">
    <property type="entry name" value="ToxA_N"/>
</dbReference>
<evidence type="ECO:0000313" key="18">
    <source>
        <dbReference type="EMBL" id="MBV4535509.1"/>
    </source>
</evidence>
<dbReference type="PROSITE" id="PS52053">
    <property type="entry name" value="NEL"/>
    <property type="match status" value="1"/>
</dbReference>